<feature type="compositionally biased region" description="Polar residues" evidence="1">
    <location>
        <begin position="199"/>
        <end position="209"/>
    </location>
</feature>
<feature type="compositionally biased region" description="Polar residues" evidence="1">
    <location>
        <begin position="170"/>
        <end position="181"/>
    </location>
</feature>
<comment type="caution">
    <text evidence="2">The sequence shown here is derived from an EMBL/GenBank/DDBJ whole genome shotgun (WGS) entry which is preliminary data.</text>
</comment>
<evidence type="ECO:0000313" key="3">
    <source>
        <dbReference type="Proteomes" id="UP000324800"/>
    </source>
</evidence>
<reference evidence="2 3" key="1">
    <citation type="submission" date="2019-03" db="EMBL/GenBank/DDBJ databases">
        <title>Single cell metagenomics reveals metabolic interactions within the superorganism composed of flagellate Streblomastix strix and complex community of Bacteroidetes bacteria on its surface.</title>
        <authorList>
            <person name="Treitli S.C."/>
            <person name="Kolisko M."/>
            <person name="Husnik F."/>
            <person name="Keeling P."/>
            <person name="Hampl V."/>
        </authorList>
    </citation>
    <scope>NUCLEOTIDE SEQUENCE [LARGE SCALE GENOMIC DNA]</scope>
    <source>
        <strain evidence="2">ST1C</strain>
    </source>
</reference>
<accession>A0A5J4UN83</accession>
<feature type="compositionally biased region" description="Basic residues" evidence="1">
    <location>
        <begin position="384"/>
        <end position="397"/>
    </location>
</feature>
<sequence>MEIDMESEGRDINPPHLEAKINQASFNGQRDYWATKSYFLKYIIKPGTSQHYPGYGKGQIEVPEVIQRHAICETISIADWRKVSKELDTDRKVDTVKLQSPVSCTEDQERDTDRMMGHTREEITGNFQPRYNTRDDFRSQGRGQRGGIGDYRGRGYRGNRDGRNRDSRATDTYYNGNNHNLFNVAPCPPVESVPATTSNTVVPDLTQRQICGPTPQLVRTPDSWKSNKTSTPNYQSKQPTSTQDPPDSWASIATQPLSLELKAQHGAQRLHDQRILQENRARNEYRIHMQQRAQNKAQKYLMDGMLKNLEARSKGFDNRSYNPFGNFQPYFNPNLYIDKLSQIPSQDQQEYYNDFDQYQMQRDEDHDSNDDVFGDADLIELQVRGRRKRGKKNRGRGKAQSQAQPLLSSHQPIQESTQSKLRVPGRRRGKTGAANGTINPSAQSSGIKQIADGSDFNFGSSMDIDMKQMMEWDLTQTQRTTNDCPK</sequence>
<proteinExistence type="predicted"/>
<organism evidence="2 3">
    <name type="scientific">Streblomastix strix</name>
    <dbReference type="NCBI Taxonomy" id="222440"/>
    <lineage>
        <taxon>Eukaryota</taxon>
        <taxon>Metamonada</taxon>
        <taxon>Preaxostyla</taxon>
        <taxon>Oxymonadida</taxon>
        <taxon>Streblomastigidae</taxon>
        <taxon>Streblomastix</taxon>
    </lineage>
</organism>
<name>A0A5J4UN83_9EUKA</name>
<dbReference type="Proteomes" id="UP000324800">
    <property type="component" value="Unassembled WGS sequence"/>
</dbReference>
<gene>
    <name evidence="2" type="ORF">EZS28_032932</name>
</gene>
<feature type="compositionally biased region" description="Polar residues" evidence="1">
    <location>
        <begin position="399"/>
        <end position="420"/>
    </location>
</feature>
<protein>
    <submittedName>
        <fullName evidence="2">Uncharacterized protein</fullName>
    </submittedName>
</protein>
<feature type="region of interest" description="Disordered" evidence="1">
    <location>
        <begin position="128"/>
        <end position="181"/>
    </location>
</feature>
<dbReference type="AlphaFoldDB" id="A0A5J4UN83"/>
<evidence type="ECO:0000313" key="2">
    <source>
        <dbReference type="EMBL" id="KAA6371542.1"/>
    </source>
</evidence>
<feature type="region of interest" description="Disordered" evidence="1">
    <location>
        <begin position="199"/>
        <end position="250"/>
    </location>
</feature>
<evidence type="ECO:0000256" key="1">
    <source>
        <dbReference type="SAM" id="MobiDB-lite"/>
    </source>
</evidence>
<feature type="compositionally biased region" description="Polar residues" evidence="1">
    <location>
        <begin position="223"/>
        <end position="250"/>
    </location>
</feature>
<feature type="compositionally biased region" description="Basic and acidic residues" evidence="1">
    <location>
        <begin position="158"/>
        <end position="169"/>
    </location>
</feature>
<dbReference type="EMBL" id="SNRW01014367">
    <property type="protein sequence ID" value="KAA6371542.1"/>
    <property type="molecule type" value="Genomic_DNA"/>
</dbReference>
<feature type="compositionally biased region" description="Polar residues" evidence="1">
    <location>
        <begin position="434"/>
        <end position="447"/>
    </location>
</feature>
<feature type="region of interest" description="Disordered" evidence="1">
    <location>
        <begin position="383"/>
        <end position="462"/>
    </location>
</feature>